<proteinExistence type="predicted"/>
<dbReference type="Gene3D" id="2.60.40.1260">
    <property type="entry name" value="Lamin Tail domain"/>
    <property type="match status" value="1"/>
</dbReference>
<dbReference type="EMBL" id="CP049257">
    <property type="protein sequence ID" value="QIG46101.1"/>
    <property type="molecule type" value="Genomic_DNA"/>
</dbReference>
<dbReference type="AlphaFoldDB" id="A0A6G6WL92"/>
<dbReference type="InterPro" id="IPR001322">
    <property type="entry name" value="Lamin_tail_dom"/>
</dbReference>
<name>A0A6G6WL92_9ACTN</name>
<evidence type="ECO:0000256" key="1">
    <source>
        <dbReference type="SAM" id="SignalP"/>
    </source>
</evidence>
<evidence type="ECO:0000313" key="3">
    <source>
        <dbReference type="EMBL" id="QIG46101.1"/>
    </source>
</evidence>
<gene>
    <name evidence="3" type="ORF">G5V58_19655</name>
</gene>
<organism evidence="3 4">
    <name type="scientific">Nocardioides anomalus</name>
    <dbReference type="NCBI Taxonomy" id="2712223"/>
    <lineage>
        <taxon>Bacteria</taxon>
        <taxon>Bacillati</taxon>
        <taxon>Actinomycetota</taxon>
        <taxon>Actinomycetes</taxon>
        <taxon>Propionibacteriales</taxon>
        <taxon>Nocardioidaceae</taxon>
        <taxon>Nocardioides</taxon>
    </lineage>
</organism>
<dbReference type="InterPro" id="IPR036415">
    <property type="entry name" value="Lamin_tail_dom_sf"/>
</dbReference>
<feature type="signal peptide" evidence="1">
    <location>
        <begin position="1"/>
        <end position="16"/>
    </location>
</feature>
<dbReference type="SUPFAM" id="SSF74853">
    <property type="entry name" value="Lamin A/C globular tail domain"/>
    <property type="match status" value="1"/>
</dbReference>
<keyword evidence="4" id="KW-1185">Reference proteome</keyword>
<dbReference type="Proteomes" id="UP000502996">
    <property type="component" value="Chromosome"/>
</dbReference>
<dbReference type="KEGG" id="nano:G5V58_19655"/>
<feature type="domain" description="LTD" evidence="2">
    <location>
        <begin position="6"/>
        <end position="161"/>
    </location>
</feature>
<feature type="chain" id="PRO_5026224377" description="LTD domain-containing protein" evidence="1">
    <location>
        <begin position="17"/>
        <end position="617"/>
    </location>
</feature>
<keyword evidence="1" id="KW-0732">Signal</keyword>
<dbReference type="PROSITE" id="PS51841">
    <property type="entry name" value="LTD"/>
    <property type="match status" value="1"/>
</dbReference>
<sequence length="617" mass="63402">MLALGVLATLPSPAHAADTDVKINEIESQDGFPDDWVELINTGGSPVDISSYVIRDSGNNIFTIPAGTTIQPGALFTLDVGSLGDSDKARFMTPGSASELDSFTWTSPAHGTYSRCPDGTGGFVDATPSKNSANVCGPASPWPGGNATAVADGANTFTVGAANAAGDDVSGLAYQAADGGNPATLWAVQNTEGTLYKLVRSGATWVRDTTYGTNGAKTLFFPGGVTAPDTEGLTLTGAGVAGGFFSSTEREAVSKVSRPSILQFVDGPGATLTAAHEWNLAADLASDIPVLDDNMALEGVTWVPDSYLTSKGFRTGGGLVYDPASYPHHGTGLFFVGVEQTGTVYAYALDLTGSAYTRVASFPSGFPSVMDLTYEPGTRKLWAVCDDTCGGRTATFEVNASGAFARTGFFERPGNPGSANLNNEGFAIAPQSECVNGLKPTFYADDSNTDGHVIRVGTLNCSLPRLTASLTSAKAKTAAGWYGAPVTVTFACTAGSLPLSGGCPAPVTLGGSGADQSVTRSISDTGGTTVQASATDIDIDTVAPTVAIKGVKKGKAYPKKKKPTCEATDTLSGVAGCTITQKKKGKKYVVTATATDRAGNTTTTTLTYKLKAKKKKK</sequence>
<protein>
    <recommendedName>
        <fullName evidence="2">LTD domain-containing protein</fullName>
    </recommendedName>
</protein>
<evidence type="ECO:0000313" key="4">
    <source>
        <dbReference type="Proteomes" id="UP000502996"/>
    </source>
</evidence>
<dbReference type="Pfam" id="PF00932">
    <property type="entry name" value="LTD"/>
    <property type="match status" value="1"/>
</dbReference>
<accession>A0A6G6WL92</accession>
<reference evidence="3 4" key="1">
    <citation type="submission" date="2020-02" db="EMBL/GenBank/DDBJ databases">
        <title>Full genome sequence of Nocardioides sp. R-3366.</title>
        <authorList>
            <person name="Im W.-T."/>
        </authorList>
    </citation>
    <scope>NUCLEOTIDE SEQUENCE [LARGE SCALE GENOMIC DNA]</scope>
    <source>
        <strain evidence="3 4">R-3366</strain>
    </source>
</reference>
<evidence type="ECO:0000259" key="2">
    <source>
        <dbReference type="PROSITE" id="PS51841"/>
    </source>
</evidence>